<dbReference type="GO" id="GO:0042765">
    <property type="term" value="C:GPI-anchor transamidase complex"/>
    <property type="evidence" value="ECO:0007669"/>
    <property type="project" value="InterPro"/>
</dbReference>
<evidence type="ECO:0000256" key="6">
    <source>
        <dbReference type="ARBA" id="ARBA00022824"/>
    </source>
</evidence>
<dbReference type="InterPro" id="IPR019540">
    <property type="entry name" value="PtdIno-glycan_biosynth_class_S"/>
</dbReference>
<dbReference type="Pfam" id="PF10510">
    <property type="entry name" value="PIG-S"/>
    <property type="match status" value="1"/>
</dbReference>
<evidence type="ECO:0000256" key="4">
    <source>
        <dbReference type="ARBA" id="ARBA00022502"/>
    </source>
</evidence>
<dbReference type="EMBL" id="VJMJ01000052">
    <property type="protein sequence ID" value="KAF0740414.1"/>
    <property type="molecule type" value="Genomic_DNA"/>
</dbReference>
<organism evidence="11 12">
    <name type="scientific">Aphanomyces euteiches</name>
    <dbReference type="NCBI Taxonomy" id="100861"/>
    <lineage>
        <taxon>Eukaryota</taxon>
        <taxon>Sar</taxon>
        <taxon>Stramenopiles</taxon>
        <taxon>Oomycota</taxon>
        <taxon>Saprolegniomycetes</taxon>
        <taxon>Saprolegniales</taxon>
        <taxon>Verrucalvaceae</taxon>
        <taxon>Aphanomyces</taxon>
    </lineage>
</organism>
<keyword evidence="4" id="KW-0337">GPI-anchor biosynthesis</keyword>
<comment type="pathway">
    <text evidence="2">Glycolipid biosynthesis; glycosylphosphatidylinositol-anchor biosynthesis.</text>
</comment>
<keyword evidence="12" id="KW-1185">Reference proteome</keyword>
<evidence type="ECO:0000256" key="8">
    <source>
        <dbReference type="ARBA" id="ARBA00023136"/>
    </source>
</evidence>
<accession>A0A6G0XJL4</accession>
<evidence type="ECO:0000256" key="10">
    <source>
        <dbReference type="SAM" id="Phobius"/>
    </source>
</evidence>
<dbReference type="GO" id="GO:0006506">
    <property type="term" value="P:GPI anchor biosynthetic process"/>
    <property type="evidence" value="ECO:0007669"/>
    <property type="project" value="UniProtKB-UniPathway"/>
</dbReference>
<dbReference type="PANTHER" id="PTHR21072">
    <property type="entry name" value="GPI TRANSAMIDASE COMPONENT PIG-S"/>
    <property type="match status" value="1"/>
</dbReference>
<dbReference type="AlphaFoldDB" id="A0A6G0XJL4"/>
<dbReference type="GO" id="GO:0016255">
    <property type="term" value="P:attachment of GPI anchor to protein"/>
    <property type="evidence" value="ECO:0007669"/>
    <property type="project" value="InterPro"/>
</dbReference>
<keyword evidence="6" id="KW-0256">Endoplasmic reticulum</keyword>
<feature type="transmembrane region" description="Helical" evidence="10">
    <location>
        <begin position="466"/>
        <end position="485"/>
    </location>
</feature>
<comment type="subcellular location">
    <subcellularLocation>
        <location evidence="1">Endoplasmic reticulum membrane</location>
        <topology evidence="1">Multi-pass membrane protein</topology>
    </subcellularLocation>
</comment>
<keyword evidence="8 10" id="KW-0472">Membrane</keyword>
<dbReference type="PANTHER" id="PTHR21072:SF13">
    <property type="entry name" value="GPI TRANSAMIDASE COMPONENT PIG-S"/>
    <property type="match status" value="1"/>
</dbReference>
<evidence type="ECO:0000256" key="1">
    <source>
        <dbReference type="ARBA" id="ARBA00004477"/>
    </source>
</evidence>
<proteinExistence type="inferred from homology"/>
<evidence type="ECO:0000256" key="3">
    <source>
        <dbReference type="ARBA" id="ARBA00005316"/>
    </source>
</evidence>
<evidence type="ECO:0000313" key="11">
    <source>
        <dbReference type="EMBL" id="KAF0740414.1"/>
    </source>
</evidence>
<reference evidence="11 12" key="1">
    <citation type="submission" date="2019-07" db="EMBL/GenBank/DDBJ databases">
        <title>Genomics analysis of Aphanomyces spp. identifies a new class of oomycete effector associated with host adaptation.</title>
        <authorList>
            <person name="Gaulin E."/>
        </authorList>
    </citation>
    <scope>NUCLEOTIDE SEQUENCE [LARGE SCALE GENOMIC DNA]</scope>
    <source>
        <strain evidence="11 12">ATCC 201684</strain>
    </source>
</reference>
<comment type="caution">
    <text evidence="11">The sequence shown here is derived from an EMBL/GenBank/DDBJ whole genome shotgun (WGS) entry which is preliminary data.</text>
</comment>
<protein>
    <recommendedName>
        <fullName evidence="13">GPI transamidase component PIG-S</fullName>
    </recommendedName>
</protein>
<comment type="similarity">
    <text evidence="3">Belongs to the PIGS family.</text>
</comment>
<evidence type="ECO:0000256" key="2">
    <source>
        <dbReference type="ARBA" id="ARBA00004687"/>
    </source>
</evidence>
<gene>
    <name evidence="11" type="ORF">Ae201684_004150</name>
</gene>
<evidence type="ECO:0000313" key="12">
    <source>
        <dbReference type="Proteomes" id="UP000481153"/>
    </source>
</evidence>
<dbReference type="UniPathway" id="UPA00196"/>
<keyword evidence="7 10" id="KW-1133">Transmembrane helix</keyword>
<evidence type="ECO:0008006" key="13">
    <source>
        <dbReference type="Google" id="ProtNLM"/>
    </source>
</evidence>
<keyword evidence="9" id="KW-0325">Glycoprotein</keyword>
<evidence type="ECO:0000256" key="5">
    <source>
        <dbReference type="ARBA" id="ARBA00022692"/>
    </source>
</evidence>
<feature type="transmembrane region" description="Helical" evidence="10">
    <location>
        <begin position="12"/>
        <end position="35"/>
    </location>
</feature>
<dbReference type="VEuPathDB" id="FungiDB:AeMF1_005189"/>
<evidence type="ECO:0000256" key="9">
    <source>
        <dbReference type="ARBA" id="ARBA00023180"/>
    </source>
</evidence>
<evidence type="ECO:0000256" key="7">
    <source>
        <dbReference type="ARBA" id="ARBA00022989"/>
    </source>
</evidence>
<dbReference type="Proteomes" id="UP000481153">
    <property type="component" value="Unassembled WGS sequence"/>
</dbReference>
<sequence>MLHGNKGAISKMAGTRLAILASVLVPILLIAPYAYKLLLVPRSPLPFEAIHVLDLAASTEHLRASLRATETLAILQGKHHASIEFAILPQIKKIQVSSTDISVQDGLNDDAEIDRALYKQLQDLKLADQAVLVLLCRDNADRDASTIKLGAYRHAWTFACRVSTEQQQILLNTLFPPFDASDIKPALKYRWSFSILNEVPQNASLAEAWSNVLDSAMSWVEPFAHTLSTTLADVTLESQFVHYAKLAKTYRQDAQGNQYVTPDDLQQFKSANDFSTSSVLEDREQIFHFMGAIPRSPSLHIRYKGAAAYSFLIPSYGGVTIVPTPQDVPRMMQVFVHHCRLLLGLSLPSSNPVAIIPSKQNGLASWEVDILMRRWLVRHWHATLQTLQSIATLVENMPQMIVLERIQSQVTKALKLVQSIDLNEMESPASRQTHLAILRQARLAVEDAYYDPTMVSQLYFPEDQIYAVYLPLLLPLLLPLGGGLVREIKRYRRKKKVD</sequence>
<name>A0A6G0XJL4_9STRA</name>
<keyword evidence="5 10" id="KW-0812">Transmembrane</keyword>